<keyword evidence="4" id="KW-0479">Metal-binding</keyword>
<feature type="chain" id="PRO_5040453120" description="Cytochrome P450" evidence="8">
    <location>
        <begin position="23"/>
        <end position="193"/>
    </location>
</feature>
<keyword evidence="8" id="KW-0732">Signal</keyword>
<keyword evidence="7" id="KW-0503">Monooxygenase</keyword>
<evidence type="ECO:0000256" key="2">
    <source>
        <dbReference type="ARBA" id="ARBA00010617"/>
    </source>
</evidence>
<evidence type="ECO:0000256" key="7">
    <source>
        <dbReference type="ARBA" id="ARBA00023033"/>
    </source>
</evidence>
<name>A0A9P7GGI0_9AGAR</name>
<dbReference type="AlphaFoldDB" id="A0A9P7GGI0"/>
<comment type="caution">
    <text evidence="9">The sequence shown here is derived from an EMBL/GenBank/DDBJ whole genome shotgun (WGS) entry which is preliminary data.</text>
</comment>
<comment type="similarity">
    <text evidence="2">Belongs to the cytochrome P450 family.</text>
</comment>
<sequence>MTYFFPLLVGGALVFLLSKVTGKKHPPLPPGPPAEPIIGHLRKIPAENQENVFHEWGKIYGWVRTVSFIGYGKLFQKHRRLLQEYLKASSCVSYQPIQIRETHMLLQNLLSDETSYDKFLRRVAYGHQVLSDDDTYVKITEGASHGLGNAGPPGSTPIDFFPFRQLYECDTSQAGFLELTTQTSLAKIKLRST</sequence>
<keyword evidence="6" id="KW-0408">Iron</keyword>
<feature type="signal peptide" evidence="8">
    <location>
        <begin position="1"/>
        <end position="22"/>
    </location>
</feature>
<dbReference type="PANTHER" id="PTHR46300:SF5">
    <property type="entry name" value="CYTOCHROME P450"/>
    <property type="match status" value="1"/>
</dbReference>
<keyword evidence="3" id="KW-0349">Heme</keyword>
<evidence type="ECO:0000256" key="3">
    <source>
        <dbReference type="ARBA" id="ARBA00022617"/>
    </source>
</evidence>
<evidence type="ECO:0008006" key="11">
    <source>
        <dbReference type="Google" id="ProtNLM"/>
    </source>
</evidence>
<dbReference type="SUPFAM" id="SSF48264">
    <property type="entry name" value="Cytochrome P450"/>
    <property type="match status" value="1"/>
</dbReference>
<evidence type="ECO:0000256" key="6">
    <source>
        <dbReference type="ARBA" id="ARBA00023004"/>
    </source>
</evidence>
<organism evidence="9 10">
    <name type="scientific">Sphagnurus paluster</name>
    <dbReference type="NCBI Taxonomy" id="117069"/>
    <lineage>
        <taxon>Eukaryota</taxon>
        <taxon>Fungi</taxon>
        <taxon>Dikarya</taxon>
        <taxon>Basidiomycota</taxon>
        <taxon>Agaricomycotina</taxon>
        <taxon>Agaricomycetes</taxon>
        <taxon>Agaricomycetidae</taxon>
        <taxon>Agaricales</taxon>
        <taxon>Tricholomatineae</taxon>
        <taxon>Lyophyllaceae</taxon>
        <taxon>Sphagnurus</taxon>
    </lineage>
</organism>
<dbReference type="Gene3D" id="1.10.630.10">
    <property type="entry name" value="Cytochrome P450"/>
    <property type="match status" value="1"/>
</dbReference>
<dbReference type="Proteomes" id="UP000717328">
    <property type="component" value="Unassembled WGS sequence"/>
</dbReference>
<gene>
    <name evidence="9" type="ORF">H0H81_000308</name>
</gene>
<reference evidence="9" key="1">
    <citation type="submission" date="2021-02" db="EMBL/GenBank/DDBJ databases">
        <authorList>
            <person name="Nieuwenhuis M."/>
            <person name="Van De Peppel L.J.J."/>
        </authorList>
    </citation>
    <scope>NUCLEOTIDE SEQUENCE</scope>
    <source>
        <strain evidence="9">D49</strain>
    </source>
</reference>
<evidence type="ECO:0000256" key="8">
    <source>
        <dbReference type="SAM" id="SignalP"/>
    </source>
</evidence>
<dbReference type="GO" id="GO:0004497">
    <property type="term" value="F:monooxygenase activity"/>
    <property type="evidence" value="ECO:0007669"/>
    <property type="project" value="UniProtKB-KW"/>
</dbReference>
<dbReference type="OrthoDB" id="2789670at2759"/>
<dbReference type="EMBL" id="JABCKI010000517">
    <property type="protein sequence ID" value="KAG5650207.1"/>
    <property type="molecule type" value="Genomic_DNA"/>
</dbReference>
<evidence type="ECO:0000313" key="10">
    <source>
        <dbReference type="Proteomes" id="UP000717328"/>
    </source>
</evidence>
<dbReference type="GO" id="GO:0020037">
    <property type="term" value="F:heme binding"/>
    <property type="evidence" value="ECO:0007669"/>
    <property type="project" value="InterPro"/>
</dbReference>
<proteinExistence type="inferred from homology"/>
<dbReference type="GO" id="GO:0005506">
    <property type="term" value="F:iron ion binding"/>
    <property type="evidence" value="ECO:0007669"/>
    <property type="project" value="InterPro"/>
</dbReference>
<dbReference type="PANTHER" id="PTHR46300">
    <property type="entry name" value="P450, PUTATIVE (EUROFUNG)-RELATED-RELATED"/>
    <property type="match status" value="1"/>
</dbReference>
<dbReference type="InterPro" id="IPR036396">
    <property type="entry name" value="Cyt_P450_sf"/>
</dbReference>
<evidence type="ECO:0000256" key="1">
    <source>
        <dbReference type="ARBA" id="ARBA00001971"/>
    </source>
</evidence>
<comment type="cofactor">
    <cofactor evidence="1">
        <name>heme</name>
        <dbReference type="ChEBI" id="CHEBI:30413"/>
    </cofactor>
</comment>
<evidence type="ECO:0000256" key="4">
    <source>
        <dbReference type="ARBA" id="ARBA00022723"/>
    </source>
</evidence>
<keyword evidence="5" id="KW-0560">Oxidoreductase</keyword>
<dbReference type="InterPro" id="IPR050364">
    <property type="entry name" value="Cytochrome_P450_fung"/>
</dbReference>
<reference evidence="9" key="2">
    <citation type="submission" date="2021-10" db="EMBL/GenBank/DDBJ databases">
        <title>Phylogenomics reveals ancestral predisposition of the termite-cultivated fungus Termitomyces towards a domesticated lifestyle.</title>
        <authorList>
            <person name="Auxier B."/>
            <person name="Grum-Grzhimaylo A."/>
            <person name="Cardenas M.E."/>
            <person name="Lodge J.D."/>
            <person name="Laessoe T."/>
            <person name="Pedersen O."/>
            <person name="Smith M.E."/>
            <person name="Kuyper T.W."/>
            <person name="Franco-Molano E.A."/>
            <person name="Baroni T.J."/>
            <person name="Aanen D.K."/>
        </authorList>
    </citation>
    <scope>NUCLEOTIDE SEQUENCE</scope>
    <source>
        <strain evidence="9">D49</strain>
    </source>
</reference>
<evidence type="ECO:0000313" key="9">
    <source>
        <dbReference type="EMBL" id="KAG5650207.1"/>
    </source>
</evidence>
<accession>A0A9P7GGI0</accession>
<dbReference type="GO" id="GO:0016705">
    <property type="term" value="F:oxidoreductase activity, acting on paired donors, with incorporation or reduction of molecular oxygen"/>
    <property type="evidence" value="ECO:0007669"/>
    <property type="project" value="InterPro"/>
</dbReference>
<protein>
    <recommendedName>
        <fullName evidence="11">Cytochrome P450</fullName>
    </recommendedName>
</protein>
<evidence type="ECO:0000256" key="5">
    <source>
        <dbReference type="ARBA" id="ARBA00023002"/>
    </source>
</evidence>
<keyword evidence="10" id="KW-1185">Reference proteome</keyword>